<dbReference type="PANTHER" id="PTHR23235">
    <property type="entry name" value="KRUEPPEL-LIKE TRANSCRIPTION FACTOR"/>
    <property type="match status" value="1"/>
</dbReference>
<dbReference type="SMART" id="SM00355">
    <property type="entry name" value="ZnF_C2H2"/>
    <property type="match status" value="3"/>
</dbReference>
<dbReference type="Proteomes" id="UP001527925">
    <property type="component" value="Unassembled WGS sequence"/>
</dbReference>
<comment type="caution">
    <text evidence="7">The sequence shown here is derived from an EMBL/GenBank/DDBJ whole genome shotgun (WGS) entry which is preliminary data.</text>
</comment>
<feature type="compositionally biased region" description="Polar residues" evidence="5">
    <location>
        <begin position="351"/>
        <end position="361"/>
    </location>
</feature>
<feature type="domain" description="C2H2-type" evidence="6">
    <location>
        <begin position="256"/>
        <end position="283"/>
    </location>
</feature>
<organism evidence="7 8">
    <name type="scientific">Polyrhizophydium stewartii</name>
    <dbReference type="NCBI Taxonomy" id="2732419"/>
    <lineage>
        <taxon>Eukaryota</taxon>
        <taxon>Fungi</taxon>
        <taxon>Fungi incertae sedis</taxon>
        <taxon>Chytridiomycota</taxon>
        <taxon>Chytridiomycota incertae sedis</taxon>
        <taxon>Chytridiomycetes</taxon>
        <taxon>Rhizophydiales</taxon>
        <taxon>Rhizophydiales incertae sedis</taxon>
        <taxon>Polyrhizophydium</taxon>
    </lineage>
</organism>
<dbReference type="EMBL" id="JADGIZ020000005">
    <property type="protein sequence ID" value="KAL2918798.1"/>
    <property type="molecule type" value="Genomic_DNA"/>
</dbReference>
<evidence type="ECO:0000313" key="8">
    <source>
        <dbReference type="Proteomes" id="UP001527925"/>
    </source>
</evidence>
<feature type="region of interest" description="Disordered" evidence="5">
    <location>
        <begin position="342"/>
        <end position="361"/>
    </location>
</feature>
<protein>
    <recommendedName>
        <fullName evidence="6">C2H2-type domain-containing protein</fullName>
    </recommendedName>
</protein>
<evidence type="ECO:0000256" key="4">
    <source>
        <dbReference type="PROSITE-ProRule" id="PRU00042"/>
    </source>
</evidence>
<sequence length="361" mass="38922">MRPTQLEILAGHPIHAPALWQQQPIQEAHDPTVRAWQAGAGATRMARDFAALAGSVDSSHKQGARGVAAWPFVGQPMQSSPLSPPGPAGTHMQAGGGVFGDLVAATQIAPPPDAGHMVAAGPDSHHSPPHPMLGFGASPEHASGDFGAAASQNRDVQYLFHIVDPSLPKRRRGVPGPPRPPQLAGTLATAPSIESSLPLYSGSSSIDSGIGTAAGASSGGSASMLSSLQHLSMDLRKHPRAQPVNYHRRGDPRYKFECELCGRVFRRKLGLTSHMPMHTGERIYRCNLCDQRFSRKHDMQRHHKTHDKANQQKCHYCQRMFQRKDALDRHLKSTTNRGCSMELRRSIGEADQSSPASAGIM</sequence>
<feature type="domain" description="C2H2-type" evidence="6">
    <location>
        <begin position="284"/>
        <end position="311"/>
    </location>
</feature>
<proteinExistence type="predicted"/>
<evidence type="ECO:0000256" key="1">
    <source>
        <dbReference type="ARBA" id="ARBA00022723"/>
    </source>
</evidence>
<evidence type="ECO:0000313" key="7">
    <source>
        <dbReference type="EMBL" id="KAL2918798.1"/>
    </source>
</evidence>
<accession>A0ABR4NGZ6</accession>
<dbReference type="PANTHER" id="PTHR23235:SF120">
    <property type="entry name" value="KRUPPEL-LIKE FACTOR 15"/>
    <property type="match status" value="1"/>
</dbReference>
<dbReference type="PROSITE" id="PS00028">
    <property type="entry name" value="ZINC_FINGER_C2H2_1"/>
    <property type="match status" value="2"/>
</dbReference>
<gene>
    <name evidence="7" type="ORF">HK105_201632</name>
</gene>
<evidence type="ECO:0000256" key="2">
    <source>
        <dbReference type="ARBA" id="ARBA00022771"/>
    </source>
</evidence>
<dbReference type="Pfam" id="PF00096">
    <property type="entry name" value="zf-C2H2"/>
    <property type="match status" value="3"/>
</dbReference>
<evidence type="ECO:0000256" key="3">
    <source>
        <dbReference type="ARBA" id="ARBA00022833"/>
    </source>
</evidence>
<dbReference type="Gene3D" id="3.30.160.60">
    <property type="entry name" value="Classic Zinc Finger"/>
    <property type="match status" value="2"/>
</dbReference>
<feature type="region of interest" description="Disordered" evidence="5">
    <location>
        <begin position="167"/>
        <end position="186"/>
    </location>
</feature>
<dbReference type="InterPro" id="IPR036236">
    <property type="entry name" value="Znf_C2H2_sf"/>
</dbReference>
<dbReference type="InterPro" id="IPR013087">
    <property type="entry name" value="Znf_C2H2_type"/>
</dbReference>
<dbReference type="SUPFAM" id="SSF57667">
    <property type="entry name" value="beta-beta-alpha zinc fingers"/>
    <property type="match status" value="1"/>
</dbReference>
<keyword evidence="8" id="KW-1185">Reference proteome</keyword>
<reference evidence="7 8" key="1">
    <citation type="submission" date="2023-09" db="EMBL/GenBank/DDBJ databases">
        <title>Pangenome analysis of Batrachochytrium dendrobatidis and related Chytrids.</title>
        <authorList>
            <person name="Yacoub M.N."/>
            <person name="Stajich J.E."/>
            <person name="James T.Y."/>
        </authorList>
    </citation>
    <scope>NUCLEOTIDE SEQUENCE [LARGE SCALE GENOMIC DNA]</scope>
    <source>
        <strain evidence="7 8">JEL0888</strain>
    </source>
</reference>
<name>A0ABR4NGZ6_9FUNG</name>
<dbReference type="PROSITE" id="PS50157">
    <property type="entry name" value="ZINC_FINGER_C2H2_2"/>
    <property type="match status" value="2"/>
</dbReference>
<evidence type="ECO:0000256" key="5">
    <source>
        <dbReference type="SAM" id="MobiDB-lite"/>
    </source>
</evidence>
<feature type="region of interest" description="Disordered" evidence="5">
    <location>
        <begin position="112"/>
        <end position="147"/>
    </location>
</feature>
<keyword evidence="1" id="KW-0479">Metal-binding</keyword>
<keyword evidence="2 4" id="KW-0863">Zinc-finger</keyword>
<evidence type="ECO:0000259" key="6">
    <source>
        <dbReference type="PROSITE" id="PS50157"/>
    </source>
</evidence>
<keyword evidence="3" id="KW-0862">Zinc</keyword>